<sequence length="183" mass="20782">MQDAVLPAPGVTTLEDYLTGRKRLIAGREVLFAAARTYLRPSQRPDARQLGDALWNAAARDIADEEWVVNAARGYLTILENADKGRYFRLCVLQQGYELRIGVRLPRWYADEVFHTPERVLNAFGAHRPVVTTLGTGELMVDWHFRAELLYTQAQAMEDAVYRISALFECALQSITSREKPLQ</sequence>
<accession>A0A125DMB5</accession>
<name>A0A125DMB5_9BURK</name>
<protein>
    <submittedName>
        <fullName evidence="1">Uncharacterized protein</fullName>
    </submittedName>
</protein>
<dbReference type="EMBL" id="LPHD01000049">
    <property type="protein sequence ID" value="KWA83862.1"/>
    <property type="molecule type" value="Genomic_DNA"/>
</dbReference>
<comment type="caution">
    <text evidence="1">The sequence shown here is derived from an EMBL/GenBank/DDBJ whole genome shotgun (WGS) entry which is preliminary data.</text>
</comment>
<proteinExistence type="predicted"/>
<evidence type="ECO:0000313" key="1">
    <source>
        <dbReference type="EMBL" id="KWA83862.1"/>
    </source>
</evidence>
<dbReference type="AlphaFoldDB" id="A0A125DMB5"/>
<reference evidence="1 2" key="1">
    <citation type="submission" date="2015-11" db="EMBL/GenBank/DDBJ databases">
        <title>Expanding the genomic diversity of Burkholderia species for the development of highly accurate diagnostics.</title>
        <authorList>
            <person name="Sahl J."/>
            <person name="Keim P."/>
            <person name="Wagner D."/>
        </authorList>
    </citation>
    <scope>NUCLEOTIDE SEQUENCE [LARGE SCALE GENOMIC DNA]</scope>
    <source>
        <strain evidence="1 2">MSMB2087WGS</strain>
    </source>
</reference>
<gene>
    <name evidence="1" type="ORF">WL29_21080</name>
</gene>
<dbReference type="Proteomes" id="UP000060630">
    <property type="component" value="Unassembled WGS sequence"/>
</dbReference>
<organism evidence="1 2">
    <name type="scientific">Burkholderia ubonensis</name>
    <dbReference type="NCBI Taxonomy" id="101571"/>
    <lineage>
        <taxon>Bacteria</taxon>
        <taxon>Pseudomonadati</taxon>
        <taxon>Pseudomonadota</taxon>
        <taxon>Betaproteobacteria</taxon>
        <taxon>Burkholderiales</taxon>
        <taxon>Burkholderiaceae</taxon>
        <taxon>Burkholderia</taxon>
        <taxon>Burkholderia cepacia complex</taxon>
    </lineage>
</organism>
<evidence type="ECO:0000313" key="2">
    <source>
        <dbReference type="Proteomes" id="UP000060630"/>
    </source>
</evidence>
<dbReference type="RefSeq" id="WP_060192109.1">
    <property type="nucleotide sequence ID" value="NZ_LPHD01000049.1"/>
</dbReference>